<sequence>MKFQYIYQIEDFDNLENSTKYEKITELEIIDTSSYLQISFKLDEEKEDKLENFFTKLNNNFKTIQINKENKEISNILDIIKEWKKIKKEAILGIDIPAVIDLVLDNSKYYENEEFLSMLLKNYNIMPFFFLLNLKELNKTNSENLNLYNIIYDSELALTLSFSFEEEKNKKGILYFKGQENPKVDTLELRKLIREEYNVPPGTPFSLDFKIDGMYFLEKNTIQGFKANLIINSPKVMKKIITFELVELKNE</sequence>
<accession>A0A414PQ30</accession>
<evidence type="ECO:0000313" key="2">
    <source>
        <dbReference type="Proteomes" id="UP000284676"/>
    </source>
</evidence>
<dbReference type="Proteomes" id="UP000284676">
    <property type="component" value="Unassembled WGS sequence"/>
</dbReference>
<protein>
    <submittedName>
        <fullName evidence="1">Uncharacterized protein</fullName>
    </submittedName>
</protein>
<organism evidence="1 2">
    <name type="scientific">Fusobacterium mortiferum</name>
    <dbReference type="NCBI Taxonomy" id="850"/>
    <lineage>
        <taxon>Bacteria</taxon>
        <taxon>Fusobacteriati</taxon>
        <taxon>Fusobacteriota</taxon>
        <taxon>Fusobacteriia</taxon>
        <taxon>Fusobacteriales</taxon>
        <taxon>Fusobacteriaceae</taxon>
        <taxon>Fusobacterium</taxon>
    </lineage>
</organism>
<dbReference type="RefSeq" id="WP_117708233.1">
    <property type="nucleotide sequence ID" value="NZ_QRHL01000023.1"/>
</dbReference>
<proteinExistence type="predicted"/>
<gene>
    <name evidence="1" type="ORF">DW663_10135</name>
</gene>
<name>A0A414PQ30_FUSMR</name>
<dbReference type="EMBL" id="QRHL01000023">
    <property type="protein sequence ID" value="RHF70634.1"/>
    <property type="molecule type" value="Genomic_DNA"/>
</dbReference>
<reference evidence="1 2" key="1">
    <citation type="submission" date="2018-08" db="EMBL/GenBank/DDBJ databases">
        <title>A genome reference for cultivated species of the human gut microbiota.</title>
        <authorList>
            <person name="Zou Y."/>
            <person name="Xue W."/>
            <person name="Luo G."/>
        </authorList>
    </citation>
    <scope>NUCLEOTIDE SEQUENCE [LARGE SCALE GENOMIC DNA]</scope>
    <source>
        <strain evidence="1 2">AM25-1</strain>
    </source>
</reference>
<comment type="caution">
    <text evidence="1">The sequence shown here is derived from an EMBL/GenBank/DDBJ whole genome shotgun (WGS) entry which is preliminary data.</text>
</comment>
<dbReference type="AlphaFoldDB" id="A0A414PQ30"/>
<evidence type="ECO:0000313" key="1">
    <source>
        <dbReference type="EMBL" id="RHF70634.1"/>
    </source>
</evidence>